<dbReference type="InterPro" id="IPR001387">
    <property type="entry name" value="Cro/C1-type_HTH"/>
</dbReference>
<name>A0A9X2AYP3_9VIBR</name>
<gene>
    <name evidence="1" type="ORF">LNL84_08715</name>
</gene>
<dbReference type="SUPFAM" id="SSF47413">
    <property type="entry name" value="lambda repressor-like DNA-binding domains"/>
    <property type="match status" value="1"/>
</dbReference>
<dbReference type="GO" id="GO:0003677">
    <property type="term" value="F:DNA binding"/>
    <property type="evidence" value="ECO:0007669"/>
    <property type="project" value="InterPro"/>
</dbReference>
<dbReference type="RefSeq" id="WP_244356837.1">
    <property type="nucleotide sequence ID" value="NZ_JAJNNZ010000005.1"/>
</dbReference>
<evidence type="ECO:0000313" key="1">
    <source>
        <dbReference type="EMBL" id="MCJ2376917.1"/>
    </source>
</evidence>
<reference evidence="1" key="1">
    <citation type="submission" date="2021-11" db="EMBL/GenBank/DDBJ databases">
        <title>Vibrio ZSDE26 sp. nov. and Vibrio ZSDZ34 sp. nov., isolated from coastal seawater in Qingdao.</title>
        <authorList>
            <person name="Zhang P."/>
        </authorList>
    </citation>
    <scope>NUCLEOTIDE SEQUENCE</scope>
    <source>
        <strain evidence="1">ZSDZ34</strain>
    </source>
</reference>
<proteinExistence type="predicted"/>
<dbReference type="CDD" id="cd00093">
    <property type="entry name" value="HTH_XRE"/>
    <property type="match status" value="1"/>
</dbReference>
<organism evidence="1 2">
    <name type="scientific">Vibrio gelatinilyticus</name>
    <dbReference type="NCBI Taxonomy" id="2893468"/>
    <lineage>
        <taxon>Bacteria</taxon>
        <taxon>Pseudomonadati</taxon>
        <taxon>Pseudomonadota</taxon>
        <taxon>Gammaproteobacteria</taxon>
        <taxon>Vibrionales</taxon>
        <taxon>Vibrionaceae</taxon>
        <taxon>Vibrio</taxon>
    </lineage>
</organism>
<dbReference type="EMBL" id="JAJNNZ010000005">
    <property type="protein sequence ID" value="MCJ2376917.1"/>
    <property type="molecule type" value="Genomic_DNA"/>
</dbReference>
<comment type="caution">
    <text evidence="1">The sequence shown here is derived from an EMBL/GenBank/DDBJ whole genome shotgun (WGS) entry which is preliminary data.</text>
</comment>
<dbReference type="InterPro" id="IPR010982">
    <property type="entry name" value="Lambda_DNA-bd_dom_sf"/>
</dbReference>
<protein>
    <submittedName>
        <fullName evidence="1">XRE family transcriptional regulator</fullName>
    </submittedName>
</protein>
<accession>A0A9X2AYP3</accession>
<sequence>MAQLNTTGFEFFGENEQRFRAMLIQRIEAYMVHRQLTKNQLAEQAGIGKTAFYSKMDKEQGSQFTVLDLFRIGKSLDVSILQLFPVDDIDREHGGQLAVPASVLHMMDTMMSMDHNDIELLYDLFLTLKKHNKLI</sequence>
<dbReference type="AlphaFoldDB" id="A0A9X2AYP3"/>
<dbReference type="Gene3D" id="1.10.260.40">
    <property type="entry name" value="lambda repressor-like DNA-binding domains"/>
    <property type="match status" value="1"/>
</dbReference>
<dbReference type="Proteomes" id="UP001139488">
    <property type="component" value="Unassembled WGS sequence"/>
</dbReference>
<evidence type="ECO:0000313" key="2">
    <source>
        <dbReference type="Proteomes" id="UP001139488"/>
    </source>
</evidence>
<keyword evidence="2" id="KW-1185">Reference proteome</keyword>